<proteinExistence type="inferred from homology"/>
<sequence>MEVSLVGRYQSKMGTTTEMALRELGWFCSSNQFFPRQKKVYFLRRWKSAGVRLTVKATHSAASLSEKISAENSIAKRSTENARLFVGLPLDAVSDCTTVNHAKAITAGLKALKLLGVEGVELPIWWGVVEKDAMGKYDWSSYLSLAQMVRDAGLKLRVSLCFHASKQPRIPLPTWLSQIGVTQPNIFFTDRSGRQYKDCLSLAIDDLPILDGRTPLQIYQELSQSFKSSFSDLMGSTITDVSVSLGPDGELRYPSYSSVRSRKIKTPGTGEFQCYDEQMLRHLRQHAEVTGNPLWGLGGPHDAPTYEELPNSNGFFKEHGGSWETPYGDFFLSWQGATGSFLVQDQISPFRGNIRVLQHHPQGWLRCCGPDVC</sequence>
<dbReference type="SUPFAM" id="SSF51445">
    <property type="entry name" value="(Trans)glycosidases"/>
    <property type="match status" value="1"/>
</dbReference>
<dbReference type="InterPro" id="IPR001554">
    <property type="entry name" value="Glyco_hydro_14"/>
</dbReference>
<evidence type="ECO:0000313" key="6">
    <source>
        <dbReference type="Proteomes" id="UP001141806"/>
    </source>
</evidence>
<dbReference type="OrthoDB" id="1660156at2759"/>
<dbReference type="GO" id="GO:0000272">
    <property type="term" value="P:polysaccharide catabolic process"/>
    <property type="evidence" value="ECO:0007669"/>
    <property type="project" value="UniProtKB-KW"/>
</dbReference>
<dbReference type="InterPro" id="IPR017853">
    <property type="entry name" value="GH"/>
</dbReference>
<reference evidence="5" key="1">
    <citation type="journal article" date="2023" name="Plant J.">
        <title>The genome of the king protea, Protea cynaroides.</title>
        <authorList>
            <person name="Chang J."/>
            <person name="Duong T.A."/>
            <person name="Schoeman C."/>
            <person name="Ma X."/>
            <person name="Roodt D."/>
            <person name="Barker N."/>
            <person name="Li Z."/>
            <person name="Van de Peer Y."/>
            <person name="Mizrachi E."/>
        </authorList>
    </citation>
    <scope>NUCLEOTIDE SEQUENCE</scope>
    <source>
        <tissue evidence="5">Young leaves</tissue>
    </source>
</reference>
<dbReference type="Gene3D" id="3.20.20.80">
    <property type="entry name" value="Glycosidases"/>
    <property type="match status" value="1"/>
</dbReference>
<dbReference type="PANTHER" id="PTHR31352">
    <property type="entry name" value="BETA-AMYLASE 1, CHLOROPLASTIC"/>
    <property type="match status" value="1"/>
</dbReference>
<dbReference type="EMBL" id="JAMYWD010000011">
    <property type="protein sequence ID" value="KAJ4957031.1"/>
    <property type="molecule type" value="Genomic_DNA"/>
</dbReference>
<comment type="similarity">
    <text evidence="1 4">Belongs to the glycosyl hydrolase 14 family.</text>
</comment>
<comment type="catalytic activity">
    <reaction evidence="4">
        <text>Hydrolysis of (1-&gt;4)-alpha-D-glucosidic linkages in polysaccharides so as to remove successive maltose units from the non-reducing ends of the chains.</text>
        <dbReference type="EC" id="3.2.1.2"/>
    </reaction>
</comment>
<keyword evidence="6" id="KW-1185">Reference proteome</keyword>
<name>A0A9Q0JYX7_9MAGN</name>
<protein>
    <recommendedName>
        <fullName evidence="4">Beta-amylase</fullName>
        <ecNumber evidence="4">3.2.1.2</ecNumber>
    </recommendedName>
</protein>
<dbReference type="Proteomes" id="UP001141806">
    <property type="component" value="Unassembled WGS sequence"/>
</dbReference>
<dbReference type="AlphaFoldDB" id="A0A9Q0JYX7"/>
<evidence type="ECO:0000256" key="4">
    <source>
        <dbReference type="RuleBase" id="RU000509"/>
    </source>
</evidence>
<evidence type="ECO:0000256" key="3">
    <source>
        <dbReference type="ARBA" id="ARBA00023326"/>
    </source>
</evidence>
<gene>
    <name evidence="5" type="ORF">NE237_013814</name>
</gene>
<dbReference type="Pfam" id="PF01373">
    <property type="entry name" value="Glyco_hydro_14"/>
    <property type="match status" value="1"/>
</dbReference>
<accession>A0A9Q0JYX7</accession>
<keyword evidence="2 4" id="KW-0119">Carbohydrate metabolism</keyword>
<keyword evidence="3 4" id="KW-0624">Polysaccharide degradation</keyword>
<dbReference type="GO" id="GO:0016161">
    <property type="term" value="F:beta-amylase activity"/>
    <property type="evidence" value="ECO:0007669"/>
    <property type="project" value="UniProtKB-EC"/>
</dbReference>
<dbReference type="PRINTS" id="PR00750">
    <property type="entry name" value="BETAAMYLASE"/>
</dbReference>
<evidence type="ECO:0000313" key="5">
    <source>
        <dbReference type="EMBL" id="KAJ4957031.1"/>
    </source>
</evidence>
<keyword evidence="4" id="KW-0326">Glycosidase</keyword>
<dbReference type="EC" id="3.2.1.2" evidence="4"/>
<evidence type="ECO:0000256" key="1">
    <source>
        <dbReference type="ARBA" id="ARBA00005652"/>
    </source>
</evidence>
<organism evidence="5 6">
    <name type="scientific">Protea cynaroides</name>
    <dbReference type="NCBI Taxonomy" id="273540"/>
    <lineage>
        <taxon>Eukaryota</taxon>
        <taxon>Viridiplantae</taxon>
        <taxon>Streptophyta</taxon>
        <taxon>Embryophyta</taxon>
        <taxon>Tracheophyta</taxon>
        <taxon>Spermatophyta</taxon>
        <taxon>Magnoliopsida</taxon>
        <taxon>Proteales</taxon>
        <taxon>Proteaceae</taxon>
        <taxon>Protea</taxon>
    </lineage>
</organism>
<evidence type="ECO:0000256" key="2">
    <source>
        <dbReference type="ARBA" id="ARBA00023277"/>
    </source>
</evidence>
<dbReference type="PANTHER" id="PTHR31352:SF3">
    <property type="entry name" value="INACTIVE BETA-AMYLASE 9"/>
    <property type="match status" value="1"/>
</dbReference>
<keyword evidence="4" id="KW-0378">Hydrolase</keyword>
<comment type="caution">
    <text evidence="5">The sequence shown here is derived from an EMBL/GenBank/DDBJ whole genome shotgun (WGS) entry which is preliminary data.</text>
</comment>